<protein>
    <submittedName>
        <fullName evidence="1">Uncharacterized protein</fullName>
    </submittedName>
</protein>
<gene>
    <name evidence="1" type="ORF">SAMN05660742_10755</name>
</gene>
<evidence type="ECO:0000313" key="2">
    <source>
        <dbReference type="Proteomes" id="UP000199662"/>
    </source>
</evidence>
<accession>A0A1H6YSC9</accession>
<organism evidence="1 2">
    <name type="scientific">Propionispira arboris</name>
    <dbReference type="NCBI Taxonomy" id="84035"/>
    <lineage>
        <taxon>Bacteria</taxon>
        <taxon>Bacillati</taxon>
        <taxon>Bacillota</taxon>
        <taxon>Negativicutes</taxon>
        <taxon>Selenomonadales</taxon>
        <taxon>Selenomonadaceae</taxon>
        <taxon>Propionispira</taxon>
    </lineage>
</organism>
<proteinExistence type="predicted"/>
<name>A0A1H6YSC9_9FIRM</name>
<sequence>MSENIDVSIPHGIQQDIKIELMDMIHNCEDPFQIIIHIAKYLERTSAEGGYAQIVKDNIRSIYGIGLGEPKLLENELHDIIERGKKLKQAYESDIESEEVKKRIEFAIIAHRKRAEQLQLMIRSEKADRIEQVKKSF</sequence>
<dbReference type="EMBL" id="FNZK01000007">
    <property type="protein sequence ID" value="SEJ41847.1"/>
    <property type="molecule type" value="Genomic_DNA"/>
</dbReference>
<keyword evidence="2" id="KW-1185">Reference proteome</keyword>
<dbReference type="Proteomes" id="UP000199662">
    <property type="component" value="Unassembled WGS sequence"/>
</dbReference>
<dbReference type="RefSeq" id="WP_091830868.1">
    <property type="nucleotide sequence ID" value="NZ_FNZK01000007.1"/>
</dbReference>
<dbReference type="AlphaFoldDB" id="A0A1H6YSC9"/>
<dbReference type="STRING" id="84035.SAMN05660742_10755"/>
<reference evidence="1 2" key="1">
    <citation type="submission" date="2016-10" db="EMBL/GenBank/DDBJ databases">
        <authorList>
            <person name="de Groot N.N."/>
        </authorList>
    </citation>
    <scope>NUCLEOTIDE SEQUENCE [LARGE SCALE GENOMIC DNA]</scope>
    <source>
        <strain evidence="1 2">DSM 2179</strain>
    </source>
</reference>
<evidence type="ECO:0000313" key="1">
    <source>
        <dbReference type="EMBL" id="SEJ41847.1"/>
    </source>
</evidence>